<dbReference type="CDD" id="cd10917">
    <property type="entry name" value="CE4_NodB_like_6s_7s"/>
    <property type="match status" value="1"/>
</dbReference>
<dbReference type="EMBL" id="BONU01000022">
    <property type="protein sequence ID" value="GIG74802.1"/>
    <property type="molecule type" value="Genomic_DNA"/>
</dbReference>
<evidence type="ECO:0000313" key="6">
    <source>
        <dbReference type="Proteomes" id="UP000653674"/>
    </source>
</evidence>
<proteinExistence type="predicted"/>
<dbReference type="PANTHER" id="PTHR10587:SF133">
    <property type="entry name" value="CHITIN DEACETYLASE 1-RELATED"/>
    <property type="match status" value="1"/>
</dbReference>
<dbReference type="SUPFAM" id="SSF88713">
    <property type="entry name" value="Glycoside hydrolase/deacetylase"/>
    <property type="match status" value="1"/>
</dbReference>
<keyword evidence="3" id="KW-0732">Signal</keyword>
<dbReference type="InterPro" id="IPR002509">
    <property type="entry name" value="NODB_dom"/>
</dbReference>
<protein>
    <recommendedName>
        <fullName evidence="4">NodB homology domain-containing protein</fullName>
    </recommendedName>
</protein>
<organism evidence="5 6">
    <name type="scientific">Planosporangium flavigriseum</name>
    <dbReference type="NCBI Taxonomy" id="373681"/>
    <lineage>
        <taxon>Bacteria</taxon>
        <taxon>Bacillati</taxon>
        <taxon>Actinomycetota</taxon>
        <taxon>Actinomycetes</taxon>
        <taxon>Micromonosporales</taxon>
        <taxon>Micromonosporaceae</taxon>
        <taxon>Planosporangium</taxon>
    </lineage>
</organism>
<dbReference type="RefSeq" id="WP_168077390.1">
    <property type="nucleotide sequence ID" value="NZ_BAAAQJ010000007.1"/>
</dbReference>
<dbReference type="PANTHER" id="PTHR10587">
    <property type="entry name" value="GLYCOSYL TRANSFERASE-RELATED"/>
    <property type="match status" value="1"/>
</dbReference>
<dbReference type="Proteomes" id="UP000653674">
    <property type="component" value="Unassembled WGS sequence"/>
</dbReference>
<dbReference type="InterPro" id="IPR011330">
    <property type="entry name" value="Glyco_hydro/deAcase_b/a-brl"/>
</dbReference>
<feature type="chain" id="PRO_5035269690" description="NodB homology domain-containing protein" evidence="3">
    <location>
        <begin position="40"/>
        <end position="255"/>
    </location>
</feature>
<reference evidence="5" key="1">
    <citation type="submission" date="2021-01" db="EMBL/GenBank/DDBJ databases">
        <title>Whole genome shotgun sequence of Planosporangium flavigriseum NBRC 105377.</title>
        <authorList>
            <person name="Komaki H."/>
            <person name="Tamura T."/>
        </authorList>
    </citation>
    <scope>NUCLEOTIDE SEQUENCE</scope>
    <source>
        <strain evidence="5">NBRC 105377</strain>
    </source>
</reference>
<evidence type="ECO:0000259" key="4">
    <source>
        <dbReference type="PROSITE" id="PS51677"/>
    </source>
</evidence>
<feature type="domain" description="NodB homology" evidence="4">
    <location>
        <begin position="54"/>
        <end position="231"/>
    </location>
</feature>
<gene>
    <name evidence="5" type="ORF">Pfl04_32060</name>
</gene>
<dbReference type="Pfam" id="PF01522">
    <property type="entry name" value="Polysacc_deac_1"/>
    <property type="match status" value="1"/>
</dbReference>
<name>A0A8J3LLF1_9ACTN</name>
<dbReference type="AlphaFoldDB" id="A0A8J3LLF1"/>
<sequence>MFRRAKHRTPRGRRRATASLLALGVLATAVMTGAVNASAAPVKPFRPAPDCSGGYVALTYDDGPDPVLDPRLLDLLRKHGLRATFFVVGDRVIYNPQLVRRMAAEGHSVQAHSWDHPKLGEMPLDSALKNLKDGAQVIQLLGLPRPTFYRAPYHNTTEQLRVAAAQAGLTQVVYTVDTVDWQDVGVDYIVAQVATARPGGVINMHDLGRPETVNALPRIAETLRAKKMCSGRLVATSEPNPDGHDLAFYAKAVAW</sequence>
<dbReference type="GO" id="GO:0016020">
    <property type="term" value="C:membrane"/>
    <property type="evidence" value="ECO:0007669"/>
    <property type="project" value="TreeGrafter"/>
</dbReference>
<evidence type="ECO:0000256" key="1">
    <source>
        <dbReference type="ARBA" id="ARBA00022723"/>
    </source>
</evidence>
<dbReference type="InterPro" id="IPR050248">
    <property type="entry name" value="Polysacc_deacetylase_ArnD"/>
</dbReference>
<keyword evidence="6" id="KW-1185">Reference proteome</keyword>
<feature type="signal peptide" evidence="3">
    <location>
        <begin position="1"/>
        <end position="39"/>
    </location>
</feature>
<evidence type="ECO:0000313" key="5">
    <source>
        <dbReference type="EMBL" id="GIG74802.1"/>
    </source>
</evidence>
<comment type="caution">
    <text evidence="5">The sequence shown here is derived from an EMBL/GenBank/DDBJ whole genome shotgun (WGS) entry which is preliminary data.</text>
</comment>
<dbReference type="GO" id="GO:0046872">
    <property type="term" value="F:metal ion binding"/>
    <property type="evidence" value="ECO:0007669"/>
    <property type="project" value="UniProtKB-KW"/>
</dbReference>
<evidence type="ECO:0000256" key="3">
    <source>
        <dbReference type="SAM" id="SignalP"/>
    </source>
</evidence>
<dbReference type="GO" id="GO:0016810">
    <property type="term" value="F:hydrolase activity, acting on carbon-nitrogen (but not peptide) bonds"/>
    <property type="evidence" value="ECO:0007669"/>
    <property type="project" value="InterPro"/>
</dbReference>
<evidence type="ECO:0000256" key="2">
    <source>
        <dbReference type="ARBA" id="ARBA00022801"/>
    </source>
</evidence>
<dbReference type="Gene3D" id="3.20.20.370">
    <property type="entry name" value="Glycoside hydrolase/deacetylase"/>
    <property type="match status" value="1"/>
</dbReference>
<keyword evidence="1" id="KW-0479">Metal-binding</keyword>
<accession>A0A8J3LLF1</accession>
<dbReference type="GO" id="GO:0005975">
    <property type="term" value="P:carbohydrate metabolic process"/>
    <property type="evidence" value="ECO:0007669"/>
    <property type="project" value="InterPro"/>
</dbReference>
<keyword evidence="2" id="KW-0378">Hydrolase</keyword>
<dbReference type="PROSITE" id="PS51677">
    <property type="entry name" value="NODB"/>
    <property type="match status" value="1"/>
</dbReference>